<evidence type="ECO:0000256" key="7">
    <source>
        <dbReference type="SAM" id="Phobius"/>
    </source>
</evidence>
<feature type="transmembrane region" description="Helical" evidence="7">
    <location>
        <begin position="39"/>
        <end position="59"/>
    </location>
</feature>
<dbReference type="Pfam" id="PF13727">
    <property type="entry name" value="CoA_binding_3"/>
    <property type="match status" value="1"/>
</dbReference>
<feature type="transmembrane region" description="Helical" evidence="7">
    <location>
        <begin position="280"/>
        <end position="301"/>
    </location>
</feature>
<keyword evidence="3" id="KW-0808">Transferase</keyword>
<comment type="subcellular location">
    <subcellularLocation>
        <location evidence="1">Membrane</location>
        <topology evidence="1">Multi-pass membrane protein</topology>
    </subcellularLocation>
</comment>
<dbReference type="PANTHER" id="PTHR30576">
    <property type="entry name" value="COLANIC BIOSYNTHESIS UDP-GLUCOSE LIPID CARRIER TRANSFERASE"/>
    <property type="match status" value="1"/>
</dbReference>
<evidence type="ECO:0000256" key="2">
    <source>
        <dbReference type="ARBA" id="ARBA00006464"/>
    </source>
</evidence>
<gene>
    <name evidence="9" type="ORF">BJ978_000116</name>
</gene>
<sequence>MLVSTDLLVVTVTVFAAQYFGGVRTPARAASLLDPAAWVPPSAAGLLAVGFIAVWMLALSVSGSRSPRVIGTGAAEYRRVLHVTFVVFGTAGLLAYLLSVPGLEWFLALALVVGLAGLLANRWAWRKWLARRRRAGQLSSRVLLVGSESSIATIARDLGRSPEAGFKVVGACTPSGIVSGTIPGTDIPMSGSMNNLIEALDAVGADTVVITSANELAADKVRELSWKLEPGRHHLVVAPSLTDIGGPRLHTRPVAGLPLIHVETPRYDGGKLYAKRLFDIVASGALILFLSPVLLGIALIVRLSTPGTIIFRQDRIGRRGEHFQMLKFRSMYEDAEDRLADLAALDRDEGNSIMFKMKDDPRVTPIGRILRRYSLDELPQLFNVFLGSMSIVGPRPPLEREVEQYARHVHRRFLVKPGITGLWQVSGRSNLDWDETVRLDLFYVENWTMTGDLLILWKTFRAVVGSDGAY</sequence>
<comment type="similarity">
    <text evidence="2">Belongs to the bacterial sugar transferase family.</text>
</comment>
<feature type="transmembrane region" description="Helical" evidence="7">
    <location>
        <begin position="80"/>
        <end position="99"/>
    </location>
</feature>
<dbReference type="GO" id="GO:0016780">
    <property type="term" value="F:phosphotransferase activity, for other substituted phosphate groups"/>
    <property type="evidence" value="ECO:0007669"/>
    <property type="project" value="TreeGrafter"/>
</dbReference>
<evidence type="ECO:0000256" key="6">
    <source>
        <dbReference type="ARBA" id="ARBA00023136"/>
    </source>
</evidence>
<proteinExistence type="inferred from homology"/>
<evidence type="ECO:0000259" key="8">
    <source>
        <dbReference type="Pfam" id="PF02397"/>
    </source>
</evidence>
<protein>
    <submittedName>
        <fullName evidence="9">Exopolysaccharide biosynthesis polyprenyl glycosylphosphotransferase</fullName>
    </submittedName>
</protein>
<keyword evidence="10" id="KW-1185">Reference proteome</keyword>
<comment type="caution">
    <text evidence="9">The sequence shown here is derived from an EMBL/GenBank/DDBJ whole genome shotgun (WGS) entry which is preliminary data.</text>
</comment>
<evidence type="ECO:0000313" key="10">
    <source>
        <dbReference type="Proteomes" id="UP001139722"/>
    </source>
</evidence>
<name>A0A9X2GYE2_9MICO</name>
<accession>A0A9X2GYE2</accession>
<evidence type="ECO:0000256" key="1">
    <source>
        <dbReference type="ARBA" id="ARBA00004141"/>
    </source>
</evidence>
<dbReference type="Proteomes" id="UP001139722">
    <property type="component" value="Unassembled WGS sequence"/>
</dbReference>
<keyword evidence="4 7" id="KW-0812">Transmembrane</keyword>
<dbReference type="RefSeq" id="WP_232057412.1">
    <property type="nucleotide sequence ID" value="NZ_BAAANU010000010.1"/>
</dbReference>
<feature type="domain" description="Bacterial sugar transferase" evidence="8">
    <location>
        <begin position="275"/>
        <end position="464"/>
    </location>
</feature>
<dbReference type="EMBL" id="JAMZDY010000001">
    <property type="protein sequence ID" value="MCP2369440.1"/>
    <property type="molecule type" value="Genomic_DNA"/>
</dbReference>
<feature type="transmembrane region" description="Helical" evidence="7">
    <location>
        <begin position="105"/>
        <end position="125"/>
    </location>
</feature>
<dbReference type="NCBIfam" id="TIGR03025">
    <property type="entry name" value="EPS_sugtrans"/>
    <property type="match status" value="1"/>
</dbReference>
<reference evidence="9" key="1">
    <citation type="submission" date="2022-06" db="EMBL/GenBank/DDBJ databases">
        <title>Sequencing the genomes of 1000 actinobacteria strains.</title>
        <authorList>
            <person name="Klenk H.-P."/>
        </authorList>
    </citation>
    <scope>NUCLEOTIDE SEQUENCE</scope>
    <source>
        <strain evidence="9">DSM 22016</strain>
    </source>
</reference>
<dbReference type="AlphaFoldDB" id="A0A9X2GYE2"/>
<keyword evidence="5 7" id="KW-1133">Transmembrane helix</keyword>
<keyword evidence="6 7" id="KW-0472">Membrane</keyword>
<evidence type="ECO:0000313" key="9">
    <source>
        <dbReference type="EMBL" id="MCP2369440.1"/>
    </source>
</evidence>
<dbReference type="GO" id="GO:0016020">
    <property type="term" value="C:membrane"/>
    <property type="evidence" value="ECO:0007669"/>
    <property type="project" value="UniProtKB-SubCell"/>
</dbReference>
<dbReference type="InterPro" id="IPR003362">
    <property type="entry name" value="Bact_transf"/>
</dbReference>
<evidence type="ECO:0000256" key="5">
    <source>
        <dbReference type="ARBA" id="ARBA00022989"/>
    </source>
</evidence>
<organism evidence="9 10">
    <name type="scientific">Agromyces terreus</name>
    <dbReference type="NCBI Taxonomy" id="424795"/>
    <lineage>
        <taxon>Bacteria</taxon>
        <taxon>Bacillati</taxon>
        <taxon>Actinomycetota</taxon>
        <taxon>Actinomycetes</taxon>
        <taxon>Micrococcales</taxon>
        <taxon>Microbacteriaceae</taxon>
        <taxon>Agromyces</taxon>
    </lineage>
</organism>
<evidence type="ECO:0000256" key="3">
    <source>
        <dbReference type="ARBA" id="ARBA00022679"/>
    </source>
</evidence>
<dbReference type="Pfam" id="PF02397">
    <property type="entry name" value="Bac_transf"/>
    <property type="match status" value="1"/>
</dbReference>
<evidence type="ECO:0000256" key="4">
    <source>
        <dbReference type="ARBA" id="ARBA00022692"/>
    </source>
</evidence>
<dbReference type="InterPro" id="IPR017475">
    <property type="entry name" value="EPS_sugar_tfrase"/>
</dbReference>
<dbReference type="PANTHER" id="PTHR30576:SF10">
    <property type="entry name" value="SLL5057 PROTEIN"/>
    <property type="match status" value="1"/>
</dbReference>